<protein>
    <submittedName>
        <fullName evidence="1">Uncharacterized protein</fullName>
    </submittedName>
</protein>
<dbReference type="AlphaFoldDB" id="A0A9Q1LJA0"/>
<name>A0A9Q1LJA0_9SOLA</name>
<sequence length="84" mass="9388">MAARDLISVEHINLRLALAVTEGPKRTKIVNLEVHLCSMGLFNFSLTAPQFLSPIQNPRIPITERSVPSSIVISLDIWEFKTDS</sequence>
<comment type="caution">
    <text evidence="1">The sequence shown here is derived from an EMBL/GenBank/DDBJ whole genome shotgun (WGS) entry which is preliminary data.</text>
</comment>
<evidence type="ECO:0000313" key="1">
    <source>
        <dbReference type="EMBL" id="KAJ8536306.1"/>
    </source>
</evidence>
<evidence type="ECO:0000313" key="2">
    <source>
        <dbReference type="Proteomes" id="UP001152561"/>
    </source>
</evidence>
<keyword evidence="2" id="KW-1185">Reference proteome</keyword>
<gene>
    <name evidence="1" type="ORF">K7X08_034707</name>
</gene>
<organism evidence="1 2">
    <name type="scientific">Anisodus acutangulus</name>
    <dbReference type="NCBI Taxonomy" id="402998"/>
    <lineage>
        <taxon>Eukaryota</taxon>
        <taxon>Viridiplantae</taxon>
        <taxon>Streptophyta</taxon>
        <taxon>Embryophyta</taxon>
        <taxon>Tracheophyta</taxon>
        <taxon>Spermatophyta</taxon>
        <taxon>Magnoliopsida</taxon>
        <taxon>eudicotyledons</taxon>
        <taxon>Gunneridae</taxon>
        <taxon>Pentapetalae</taxon>
        <taxon>asterids</taxon>
        <taxon>lamiids</taxon>
        <taxon>Solanales</taxon>
        <taxon>Solanaceae</taxon>
        <taxon>Solanoideae</taxon>
        <taxon>Hyoscyameae</taxon>
        <taxon>Anisodus</taxon>
    </lineage>
</organism>
<proteinExistence type="predicted"/>
<accession>A0A9Q1LJA0</accession>
<dbReference type="EMBL" id="JAJAGQ010000018">
    <property type="protein sequence ID" value="KAJ8536306.1"/>
    <property type="molecule type" value="Genomic_DNA"/>
</dbReference>
<dbReference type="Proteomes" id="UP001152561">
    <property type="component" value="Unassembled WGS sequence"/>
</dbReference>
<reference evidence="2" key="1">
    <citation type="journal article" date="2023" name="Proc. Natl. Acad. Sci. U.S.A.">
        <title>Genomic and structural basis for evolution of tropane alkaloid biosynthesis.</title>
        <authorList>
            <person name="Wanga Y.-J."/>
            <person name="Taina T."/>
            <person name="Yua J.-Y."/>
            <person name="Lia J."/>
            <person name="Xua B."/>
            <person name="Chenc J."/>
            <person name="D'Auriad J.C."/>
            <person name="Huanga J.-P."/>
            <person name="Huanga S.-X."/>
        </authorList>
    </citation>
    <scope>NUCLEOTIDE SEQUENCE [LARGE SCALE GENOMIC DNA]</scope>
    <source>
        <strain evidence="2">cv. KIB-2019</strain>
    </source>
</reference>